<dbReference type="Gene3D" id="3.80.10.10">
    <property type="entry name" value="Ribonuclease Inhibitor"/>
    <property type="match status" value="1"/>
</dbReference>
<protein>
    <recommendedName>
        <fullName evidence="4">Leucine rich repeat protein</fullName>
    </recommendedName>
</protein>
<dbReference type="OrthoDB" id="9876299at2759"/>
<reference evidence="2" key="1">
    <citation type="journal article" date="2020" name="Stud. Mycol.">
        <title>101 Dothideomycetes genomes: a test case for predicting lifestyles and emergence of pathogens.</title>
        <authorList>
            <person name="Haridas S."/>
            <person name="Albert R."/>
            <person name="Binder M."/>
            <person name="Bloem J."/>
            <person name="Labutti K."/>
            <person name="Salamov A."/>
            <person name="Andreopoulos B."/>
            <person name="Baker S."/>
            <person name="Barry K."/>
            <person name="Bills G."/>
            <person name="Bluhm B."/>
            <person name="Cannon C."/>
            <person name="Castanera R."/>
            <person name="Culley D."/>
            <person name="Daum C."/>
            <person name="Ezra D."/>
            <person name="Gonzalez J."/>
            <person name="Henrissat B."/>
            <person name="Kuo A."/>
            <person name="Liang C."/>
            <person name="Lipzen A."/>
            <person name="Lutzoni F."/>
            <person name="Magnuson J."/>
            <person name="Mondo S."/>
            <person name="Nolan M."/>
            <person name="Ohm R."/>
            <person name="Pangilinan J."/>
            <person name="Park H.-J."/>
            <person name="Ramirez L."/>
            <person name="Alfaro M."/>
            <person name="Sun H."/>
            <person name="Tritt A."/>
            <person name="Yoshinaga Y."/>
            <person name="Zwiers L.-H."/>
            <person name="Turgeon B."/>
            <person name="Goodwin S."/>
            <person name="Spatafora J."/>
            <person name="Crous P."/>
            <person name="Grigoriev I."/>
        </authorList>
    </citation>
    <scope>NUCLEOTIDE SEQUENCE</scope>
    <source>
        <strain evidence="2">CBS 121739</strain>
    </source>
</reference>
<evidence type="ECO:0000313" key="2">
    <source>
        <dbReference type="EMBL" id="KAF2753997.1"/>
    </source>
</evidence>
<dbReference type="SUPFAM" id="SSF52047">
    <property type="entry name" value="RNI-like"/>
    <property type="match status" value="1"/>
</dbReference>
<dbReference type="Proteomes" id="UP000799437">
    <property type="component" value="Unassembled WGS sequence"/>
</dbReference>
<proteinExistence type="predicted"/>
<dbReference type="RefSeq" id="XP_033596448.1">
    <property type="nucleotide sequence ID" value="XM_033747593.1"/>
</dbReference>
<evidence type="ECO:0000256" key="1">
    <source>
        <dbReference type="SAM" id="MobiDB-lite"/>
    </source>
</evidence>
<evidence type="ECO:0000313" key="3">
    <source>
        <dbReference type="Proteomes" id="UP000799437"/>
    </source>
</evidence>
<dbReference type="InterPro" id="IPR032675">
    <property type="entry name" value="LRR_dom_sf"/>
</dbReference>
<accession>A0A6A6VXK6</accession>
<keyword evidence="3" id="KW-1185">Reference proteome</keyword>
<evidence type="ECO:0008006" key="4">
    <source>
        <dbReference type="Google" id="ProtNLM"/>
    </source>
</evidence>
<sequence length="516" mass="57295">MTKLNYSNRKSTGDKLGHIVAKDIRKLLPSSINKSGSHRKKSALEIIIPGKDLTDTGLKEVALALQDVLEEVAGGPAASLEELIISDNVLTTRSLSYLAPVIELAAFHLRDIDLSNNKISVTDDQSAAEWELFLSSFRNCSALRRLDMSRNDLSGPLAFELFSKVYGCQSPVNPADLPSDEGLRYDHESSLESRSSALSIAEPVNDDSRESLLAKATMFKRRQGLRAVPYIIVNQTNMTDSGALFLSYVLTEHYYPLHLDIQGKPGPFESQLEEYGENKSCSGLMYLPNDSLSSSGERILCLAEDIRRQTLHSEADSLIPEETSSFLRRTSGQPKSFRRSSDQGQFGELRGSTAADLESMRRKLQRTEIEQNGVHGVQLWKAAIRLLVLARKFCGQSRSRSRLTTRPGATRIAGNRLTAFGARLTRPVRDRWEYYPQVKTLESCPFGLPDDLWEPIVADGAGASGKLSQHQIKTVMRWAGDKNNLKSEGQMLGKDVSTQIWTVLHDMGCLVYSQVV</sequence>
<dbReference type="EMBL" id="ML996582">
    <property type="protein sequence ID" value="KAF2753997.1"/>
    <property type="molecule type" value="Genomic_DNA"/>
</dbReference>
<dbReference type="GeneID" id="54488647"/>
<dbReference type="AlphaFoldDB" id="A0A6A6VXK6"/>
<feature type="region of interest" description="Disordered" evidence="1">
    <location>
        <begin position="329"/>
        <end position="354"/>
    </location>
</feature>
<name>A0A6A6VXK6_9PEZI</name>
<gene>
    <name evidence="2" type="ORF">EJ05DRAFT_504601</name>
</gene>
<organism evidence="2 3">
    <name type="scientific">Pseudovirgaria hyperparasitica</name>
    <dbReference type="NCBI Taxonomy" id="470096"/>
    <lineage>
        <taxon>Eukaryota</taxon>
        <taxon>Fungi</taxon>
        <taxon>Dikarya</taxon>
        <taxon>Ascomycota</taxon>
        <taxon>Pezizomycotina</taxon>
        <taxon>Dothideomycetes</taxon>
        <taxon>Dothideomycetes incertae sedis</taxon>
        <taxon>Acrospermales</taxon>
        <taxon>Acrospermaceae</taxon>
        <taxon>Pseudovirgaria</taxon>
    </lineage>
</organism>